<evidence type="ECO:0000259" key="1">
    <source>
        <dbReference type="Pfam" id="PF02470"/>
    </source>
</evidence>
<sequence length="333" mass="34390">MRATRWVALAATAVVLAAAGGWALLTGGSTTVTAYFTAAVGLYPGSDVRVLGVAVGTVDAVEPEGQRVRVTMSLDPGVAVPADAGALVVTPSLVSDRYVQLAPVYETGPRLAGGAVIPESRTVVPVELDQLFTSLEKLTVALGPDGANRDGALSELLDSGAQVLGGTGRDLNRTIAELGKATRTLSGSEEDLFSTVDSLQRFTGMLAAYDQQVRTFDNLLGTVTRFLADDRDDFAAALSELAGALGTISGFINDNRARIKSNVDKLAGTTTLLAQQRESLAEALDRAPGALTGLLGAYDPERGTVDVRTNLAEFAYGQGAPALPLPSAEGGGR</sequence>
<gene>
    <name evidence="3" type="ORF">EWH70_01670</name>
</gene>
<dbReference type="Pfam" id="PF11887">
    <property type="entry name" value="Mce4_CUP1"/>
    <property type="match status" value="1"/>
</dbReference>
<dbReference type="InterPro" id="IPR024516">
    <property type="entry name" value="Mce_C"/>
</dbReference>
<comment type="caution">
    <text evidence="3">The sequence shown here is derived from an EMBL/GenBank/DDBJ whole genome shotgun (WGS) entry which is preliminary data.</text>
</comment>
<protein>
    <submittedName>
        <fullName evidence="3">MCE family protein</fullName>
    </submittedName>
</protein>
<dbReference type="AlphaFoldDB" id="A0A4Q7JF44"/>
<dbReference type="GO" id="GO:0005576">
    <property type="term" value="C:extracellular region"/>
    <property type="evidence" value="ECO:0007669"/>
    <property type="project" value="TreeGrafter"/>
</dbReference>
<reference evidence="3 4" key="1">
    <citation type="submission" date="2019-02" db="EMBL/GenBank/DDBJ databases">
        <title>Draft genome sequence of Amycolatopsis sp. 8-3EHSu isolated from roots of Suaeda maritima.</title>
        <authorList>
            <person name="Duangmal K."/>
            <person name="Chantavorakit T."/>
        </authorList>
    </citation>
    <scope>NUCLEOTIDE SEQUENCE [LARGE SCALE GENOMIC DNA]</scope>
    <source>
        <strain evidence="3 4">8-3EHSu</strain>
    </source>
</reference>
<dbReference type="InterPro" id="IPR005693">
    <property type="entry name" value="Mce"/>
</dbReference>
<keyword evidence="4" id="KW-1185">Reference proteome</keyword>
<accession>A0A4Q7JF44</accession>
<evidence type="ECO:0000313" key="4">
    <source>
        <dbReference type="Proteomes" id="UP000292003"/>
    </source>
</evidence>
<dbReference type="PANTHER" id="PTHR33371:SF4">
    <property type="entry name" value="INTERMEMBRANE PHOSPHOLIPID TRANSPORT SYSTEM BINDING PROTEIN MLAD"/>
    <property type="match status" value="1"/>
</dbReference>
<evidence type="ECO:0000259" key="2">
    <source>
        <dbReference type="Pfam" id="PF11887"/>
    </source>
</evidence>
<dbReference type="Pfam" id="PF02470">
    <property type="entry name" value="MlaD"/>
    <property type="match status" value="1"/>
</dbReference>
<dbReference type="InterPro" id="IPR052336">
    <property type="entry name" value="MlaD_Phospholipid_Transporter"/>
</dbReference>
<evidence type="ECO:0000313" key="3">
    <source>
        <dbReference type="EMBL" id="RZQ65816.1"/>
    </source>
</evidence>
<dbReference type="Proteomes" id="UP000292003">
    <property type="component" value="Unassembled WGS sequence"/>
</dbReference>
<dbReference type="RefSeq" id="WP_130473384.1">
    <property type="nucleotide sequence ID" value="NZ_SFCC01000001.1"/>
</dbReference>
<dbReference type="PANTHER" id="PTHR33371">
    <property type="entry name" value="INTERMEMBRANE PHOSPHOLIPID TRANSPORT SYSTEM BINDING PROTEIN MLAD-RELATED"/>
    <property type="match status" value="1"/>
</dbReference>
<name>A0A4Q7JF44_9PSEU</name>
<organism evidence="3 4">
    <name type="scientific">Amycolatopsis suaedae</name>
    <dbReference type="NCBI Taxonomy" id="2510978"/>
    <lineage>
        <taxon>Bacteria</taxon>
        <taxon>Bacillati</taxon>
        <taxon>Actinomycetota</taxon>
        <taxon>Actinomycetes</taxon>
        <taxon>Pseudonocardiales</taxon>
        <taxon>Pseudonocardiaceae</taxon>
        <taxon>Amycolatopsis</taxon>
    </lineage>
</organism>
<dbReference type="InterPro" id="IPR003399">
    <property type="entry name" value="Mce/MlaD"/>
</dbReference>
<dbReference type="EMBL" id="SFCC01000001">
    <property type="protein sequence ID" value="RZQ65816.1"/>
    <property type="molecule type" value="Genomic_DNA"/>
</dbReference>
<dbReference type="OrthoDB" id="4516955at2"/>
<proteinExistence type="predicted"/>
<feature type="domain" description="Mce/MlaD" evidence="1">
    <location>
        <begin position="29"/>
        <end position="103"/>
    </location>
</feature>
<feature type="domain" description="Mammalian cell entry C-terminal" evidence="2">
    <location>
        <begin position="109"/>
        <end position="297"/>
    </location>
</feature>
<dbReference type="NCBIfam" id="TIGR00996">
    <property type="entry name" value="Mtu_fam_mce"/>
    <property type="match status" value="1"/>
</dbReference>